<dbReference type="OrthoDB" id="2676448at2759"/>
<gene>
    <name evidence="1" type="ORF">EV702DRAFT_949335</name>
</gene>
<feature type="non-terminal residue" evidence="1">
    <location>
        <position position="1"/>
    </location>
</feature>
<comment type="caution">
    <text evidence="1">The sequence shown here is derived from an EMBL/GenBank/DDBJ whole genome shotgun (WGS) entry which is preliminary data.</text>
</comment>
<dbReference type="AlphaFoldDB" id="A0A9P6ZLA5"/>
<protein>
    <submittedName>
        <fullName evidence="1">Uncharacterized protein</fullName>
    </submittedName>
</protein>
<feature type="non-terminal residue" evidence="1">
    <location>
        <position position="152"/>
    </location>
</feature>
<keyword evidence="2" id="KW-1185">Reference proteome</keyword>
<evidence type="ECO:0000313" key="2">
    <source>
        <dbReference type="Proteomes" id="UP000714275"/>
    </source>
</evidence>
<reference evidence="1" key="1">
    <citation type="journal article" date="2020" name="New Phytol.">
        <title>Comparative genomics reveals dynamic genome evolution in host specialist ectomycorrhizal fungi.</title>
        <authorList>
            <person name="Lofgren L.A."/>
            <person name="Nguyen N.H."/>
            <person name="Vilgalys R."/>
            <person name="Ruytinx J."/>
            <person name="Liao H.L."/>
            <person name="Branco S."/>
            <person name="Kuo A."/>
            <person name="LaButti K."/>
            <person name="Lipzen A."/>
            <person name="Andreopoulos W."/>
            <person name="Pangilinan J."/>
            <person name="Riley R."/>
            <person name="Hundley H."/>
            <person name="Na H."/>
            <person name="Barry K."/>
            <person name="Grigoriev I.V."/>
            <person name="Stajich J.E."/>
            <person name="Kennedy P.G."/>
        </authorList>
    </citation>
    <scope>NUCLEOTIDE SEQUENCE</scope>
    <source>
        <strain evidence="1">DOB743</strain>
    </source>
</reference>
<name>A0A9P6ZLA5_9AGAM</name>
<dbReference type="EMBL" id="JABBWD010000067">
    <property type="protein sequence ID" value="KAG1770135.1"/>
    <property type="molecule type" value="Genomic_DNA"/>
</dbReference>
<dbReference type="Proteomes" id="UP000714275">
    <property type="component" value="Unassembled WGS sequence"/>
</dbReference>
<evidence type="ECO:0000313" key="1">
    <source>
        <dbReference type="EMBL" id="KAG1770135.1"/>
    </source>
</evidence>
<accession>A0A9P6ZLA5</accession>
<sequence>QQISKALQRRSDTIRNATNPYDIQAGALTPPRPKITWKDIVDYSFLGEFDFLCNSRTDIRSHDWAKPAHRKATTKYFKLCRAHEEITRLNVEVHCLHTAIHDKTVKTSFVINNLLISDPLLAAELKSQWCSRAAINAVYLYRLDQIENLFGF</sequence>
<proteinExistence type="predicted"/>
<organism evidence="1 2">
    <name type="scientific">Suillus placidus</name>
    <dbReference type="NCBI Taxonomy" id="48579"/>
    <lineage>
        <taxon>Eukaryota</taxon>
        <taxon>Fungi</taxon>
        <taxon>Dikarya</taxon>
        <taxon>Basidiomycota</taxon>
        <taxon>Agaricomycotina</taxon>
        <taxon>Agaricomycetes</taxon>
        <taxon>Agaricomycetidae</taxon>
        <taxon>Boletales</taxon>
        <taxon>Suillineae</taxon>
        <taxon>Suillaceae</taxon>
        <taxon>Suillus</taxon>
    </lineage>
</organism>